<protein>
    <submittedName>
        <fullName evidence="2">Uncharacterized protein</fullName>
    </submittedName>
</protein>
<keyword evidence="1" id="KW-1133">Transmembrane helix</keyword>
<comment type="caution">
    <text evidence="2">The sequence shown here is derived from an EMBL/GenBank/DDBJ whole genome shotgun (WGS) entry which is preliminary data.</text>
</comment>
<sequence length="81" mass="8851">MAGTFKYAHSASVLGHVSLSPFYFFISYSLRLLPFRVCTYFRVVEVVVEFAEIVVVEATAALAAVVVLLLVVALTPSLIVK</sequence>
<dbReference type="Proteomes" id="UP000762676">
    <property type="component" value="Unassembled WGS sequence"/>
</dbReference>
<keyword evidence="1" id="KW-0812">Transmembrane</keyword>
<reference evidence="2 3" key="1">
    <citation type="journal article" date="2021" name="Elife">
        <title>Chloroplast acquisition without the gene transfer in kleptoplastic sea slugs, Plakobranchus ocellatus.</title>
        <authorList>
            <person name="Maeda T."/>
            <person name="Takahashi S."/>
            <person name="Yoshida T."/>
            <person name="Shimamura S."/>
            <person name="Takaki Y."/>
            <person name="Nagai Y."/>
            <person name="Toyoda A."/>
            <person name="Suzuki Y."/>
            <person name="Arimoto A."/>
            <person name="Ishii H."/>
            <person name="Satoh N."/>
            <person name="Nishiyama T."/>
            <person name="Hasebe M."/>
            <person name="Maruyama T."/>
            <person name="Minagawa J."/>
            <person name="Obokata J."/>
            <person name="Shigenobu S."/>
        </authorList>
    </citation>
    <scope>NUCLEOTIDE SEQUENCE [LARGE SCALE GENOMIC DNA]</scope>
</reference>
<accession>A0AAV4EM62</accession>
<organism evidence="2 3">
    <name type="scientific">Elysia marginata</name>
    <dbReference type="NCBI Taxonomy" id="1093978"/>
    <lineage>
        <taxon>Eukaryota</taxon>
        <taxon>Metazoa</taxon>
        <taxon>Spiralia</taxon>
        <taxon>Lophotrochozoa</taxon>
        <taxon>Mollusca</taxon>
        <taxon>Gastropoda</taxon>
        <taxon>Heterobranchia</taxon>
        <taxon>Euthyneura</taxon>
        <taxon>Panpulmonata</taxon>
        <taxon>Sacoglossa</taxon>
        <taxon>Placobranchoidea</taxon>
        <taxon>Plakobranchidae</taxon>
        <taxon>Elysia</taxon>
    </lineage>
</organism>
<keyword evidence="1" id="KW-0472">Membrane</keyword>
<evidence type="ECO:0000313" key="2">
    <source>
        <dbReference type="EMBL" id="GFR61802.1"/>
    </source>
</evidence>
<gene>
    <name evidence="2" type="ORF">ElyMa_005440200</name>
</gene>
<evidence type="ECO:0000313" key="3">
    <source>
        <dbReference type="Proteomes" id="UP000762676"/>
    </source>
</evidence>
<evidence type="ECO:0000256" key="1">
    <source>
        <dbReference type="SAM" id="Phobius"/>
    </source>
</evidence>
<dbReference type="AlphaFoldDB" id="A0AAV4EM62"/>
<keyword evidence="3" id="KW-1185">Reference proteome</keyword>
<dbReference type="EMBL" id="BMAT01010853">
    <property type="protein sequence ID" value="GFR61802.1"/>
    <property type="molecule type" value="Genomic_DNA"/>
</dbReference>
<feature type="transmembrane region" description="Helical" evidence="1">
    <location>
        <begin position="12"/>
        <end position="33"/>
    </location>
</feature>
<proteinExistence type="predicted"/>
<name>A0AAV4EM62_9GAST</name>
<feature type="non-terminal residue" evidence="2">
    <location>
        <position position="81"/>
    </location>
</feature>
<feature type="transmembrane region" description="Helical" evidence="1">
    <location>
        <begin position="53"/>
        <end position="80"/>
    </location>
</feature>